<dbReference type="RefSeq" id="YP_009873808.1">
    <property type="nucleotide sequence ID" value="NC_049340.1"/>
</dbReference>
<name>A0A5S9HX79_9CAUD</name>
<evidence type="ECO:0000313" key="1">
    <source>
        <dbReference type="EMBL" id="BBI90516.1"/>
    </source>
</evidence>
<sequence>MRNKKYRRKSYILFPHKDAKFKQRKFNKLTDLKKYLFKQGFDALGAEISISKKDYSSSCFGGVDMYCWVDRIGKLKLFKANGRGSKMKKFGKVSKADKKYYAFFDKFMKIMCKPDEEVATDRNLLKLLVCMKRMGFVSKEINSDDDMFDYYTNVMDSYTIDELAVENFGYWSDRCGYFRKQIIVDMIVRDRPHIVEQFNEVVNSKRRFRL</sequence>
<dbReference type="Proteomes" id="UP000422648">
    <property type="component" value="Segment"/>
</dbReference>
<proteinExistence type="predicted"/>
<keyword evidence="2" id="KW-1185">Reference proteome</keyword>
<evidence type="ECO:0000313" key="2">
    <source>
        <dbReference type="Proteomes" id="UP000422648"/>
    </source>
</evidence>
<dbReference type="KEGG" id="vg:55802929"/>
<accession>A0A5S9HX79</accession>
<dbReference type="EMBL" id="AP019524">
    <property type="protein sequence ID" value="BBI90516.1"/>
    <property type="molecule type" value="Genomic_DNA"/>
</dbReference>
<dbReference type="GeneID" id="55802929"/>
<reference evidence="1 2" key="1">
    <citation type="journal article" date="2019" name="Arch. Virol.">
        <title>A novel jumbo Tenacibaculum maritimum lytic phage with head-fiber-like appendages.</title>
        <authorList>
            <person name="Kawato Y."/>
            <person name="Istiqomah I."/>
            <person name="Gaafar A.Y."/>
            <person name="Hanaoka M."/>
            <person name="Ishimaru K."/>
            <person name="Yasuike M."/>
            <person name="Nishiki I."/>
            <person name="Nakamura Y."/>
            <person name="Fujiwara A."/>
            <person name="Nakai T."/>
        </authorList>
    </citation>
    <scope>NUCLEOTIDE SEQUENCE [LARGE SCALE GENOMIC DNA]</scope>
    <source>
        <strain evidence="1 2">PTm1</strain>
    </source>
</reference>
<protein>
    <submittedName>
        <fullName evidence="1">Uncharacterized protein</fullName>
    </submittedName>
</protein>
<organism evidence="1 2">
    <name type="scientific">Tenacibaculum phage PTm1</name>
    <dbReference type="NCBI Taxonomy" id="2547425"/>
    <lineage>
        <taxon>Viruses</taxon>
        <taxon>Duplodnaviria</taxon>
        <taxon>Heunggongvirae</taxon>
        <taxon>Uroviricota</taxon>
        <taxon>Caudoviricetes</taxon>
        <taxon>Shirahamavirus</taxon>
        <taxon>Shirahamavirus PTm1</taxon>
    </lineage>
</organism>